<dbReference type="EMBL" id="JNFA01000011">
    <property type="protein sequence ID" value="KGL42833.1"/>
    <property type="molecule type" value="Genomic_DNA"/>
</dbReference>
<dbReference type="AlphaFoldDB" id="A0A099WE80"/>
<organism evidence="1 2">
    <name type="scientific">Listeria booriae</name>
    <dbReference type="NCBI Taxonomy" id="1552123"/>
    <lineage>
        <taxon>Bacteria</taxon>
        <taxon>Bacillati</taxon>
        <taxon>Bacillota</taxon>
        <taxon>Bacilli</taxon>
        <taxon>Bacillales</taxon>
        <taxon>Listeriaceae</taxon>
        <taxon>Listeria</taxon>
    </lineage>
</organism>
<protein>
    <submittedName>
        <fullName evidence="1">Uncharacterized protein</fullName>
    </submittedName>
</protein>
<keyword evidence="2" id="KW-1185">Reference proteome</keyword>
<evidence type="ECO:0000313" key="1">
    <source>
        <dbReference type="EMBL" id="KGL42833.1"/>
    </source>
</evidence>
<proteinExistence type="predicted"/>
<dbReference type="STRING" id="1552123.EP57_05080"/>
<comment type="caution">
    <text evidence="1">The sequence shown here is derived from an EMBL/GenBank/DDBJ whole genome shotgun (WGS) entry which is preliminary data.</text>
</comment>
<dbReference type="GeneID" id="58716771"/>
<dbReference type="eggNOG" id="ENOG5033GSJ">
    <property type="taxonomic scope" value="Bacteria"/>
</dbReference>
<name>A0A099WE80_9LIST</name>
<reference evidence="1 2" key="1">
    <citation type="submission" date="2014-05" db="EMBL/GenBank/DDBJ databases">
        <title>Novel Listeriaceae from food processing environments.</title>
        <authorList>
            <person name="den Bakker H.C."/>
        </authorList>
    </citation>
    <scope>NUCLEOTIDE SEQUENCE [LARGE SCALE GENOMIC DNA]</scope>
    <source>
        <strain evidence="1 2">FSL A5-0281</strain>
    </source>
</reference>
<sequence>MNLEQVARLLTDEGKETRYNGEIIKEILPPYSNYHEICKVGDNWILNLVVVDHQNTPVHQQIATFTSEDSAAIYFYIDRLSSLYSKKYVRKFIQEQNDLDVGGELFDLPLLIAAIERLKIEKFFSNGVINLKPMSILLNNINETDWKICFVNSNMQILDESQILDRMDALFYAFTNTYLLSLLQSREKELLDQGEITEPFSDGEYIQFIA</sequence>
<dbReference type="OrthoDB" id="2362148at2"/>
<gene>
    <name evidence="1" type="ORF">EP57_05080</name>
</gene>
<dbReference type="RefSeq" id="WP_036084719.1">
    <property type="nucleotide sequence ID" value="NZ_CBCSHQ010000001.1"/>
</dbReference>
<accession>A0A099WE80</accession>
<evidence type="ECO:0000313" key="2">
    <source>
        <dbReference type="Proteomes" id="UP000029844"/>
    </source>
</evidence>
<dbReference type="Proteomes" id="UP000029844">
    <property type="component" value="Unassembled WGS sequence"/>
</dbReference>